<dbReference type="Proteomes" id="UP001320148">
    <property type="component" value="Chromosome"/>
</dbReference>
<dbReference type="InterPro" id="IPR024370">
    <property type="entry name" value="PBP_domain"/>
</dbReference>
<dbReference type="NCBIfam" id="NF011068">
    <property type="entry name" value="PRK14498.1"/>
    <property type="match status" value="1"/>
</dbReference>
<evidence type="ECO:0000313" key="9">
    <source>
        <dbReference type="Proteomes" id="UP001320148"/>
    </source>
</evidence>
<dbReference type="Pfam" id="PF12727">
    <property type="entry name" value="PBP_like"/>
    <property type="match status" value="1"/>
</dbReference>
<dbReference type="Gene3D" id="2.40.340.10">
    <property type="entry name" value="MoeA, C-terminal, domain IV"/>
    <property type="match status" value="1"/>
</dbReference>
<dbReference type="Gene3D" id="3.40.980.10">
    <property type="entry name" value="MoaB/Mog-like domain"/>
    <property type="match status" value="1"/>
</dbReference>
<protein>
    <recommendedName>
        <fullName evidence="6">Molybdopterin molybdenumtransferase</fullName>
        <ecNumber evidence="6">2.10.1.1</ecNumber>
    </recommendedName>
</protein>
<evidence type="ECO:0000256" key="1">
    <source>
        <dbReference type="ARBA" id="ARBA00002901"/>
    </source>
</evidence>
<feature type="domain" description="MoaB/Mog" evidence="7">
    <location>
        <begin position="175"/>
        <end position="317"/>
    </location>
</feature>
<reference evidence="8 9" key="1">
    <citation type="submission" date="2021-02" db="EMBL/GenBank/DDBJ databases">
        <title>Complete genome of Desulfoluna sp. strain ASN36.</title>
        <authorList>
            <person name="Takahashi A."/>
            <person name="Kojima H."/>
            <person name="Fukui M."/>
        </authorList>
    </citation>
    <scope>NUCLEOTIDE SEQUENCE [LARGE SCALE GENOMIC DNA]</scope>
    <source>
        <strain evidence="8 9">ASN36</strain>
    </source>
</reference>
<dbReference type="InterPro" id="IPR036425">
    <property type="entry name" value="MoaB/Mog-like_dom_sf"/>
</dbReference>
<dbReference type="SUPFAM" id="SSF63882">
    <property type="entry name" value="MoeA N-terminal region -like"/>
    <property type="match status" value="1"/>
</dbReference>
<dbReference type="InterPro" id="IPR001453">
    <property type="entry name" value="MoaB/Mog_dom"/>
</dbReference>
<evidence type="ECO:0000256" key="6">
    <source>
        <dbReference type="RuleBase" id="RU365090"/>
    </source>
</evidence>
<name>A0ABM7PL00_9BACT</name>
<evidence type="ECO:0000256" key="2">
    <source>
        <dbReference type="ARBA" id="ARBA00005046"/>
    </source>
</evidence>
<comment type="function">
    <text evidence="1 6">Catalyzes the insertion of molybdate into adenylated molybdopterin with the concomitant release of AMP.</text>
</comment>
<dbReference type="InterPro" id="IPR036135">
    <property type="entry name" value="MoeA_linker/N_sf"/>
</dbReference>
<dbReference type="PANTHER" id="PTHR10192">
    <property type="entry name" value="MOLYBDOPTERIN BIOSYNTHESIS PROTEIN"/>
    <property type="match status" value="1"/>
</dbReference>
<dbReference type="InterPro" id="IPR005110">
    <property type="entry name" value="MoeA_linker/N"/>
</dbReference>
<dbReference type="Pfam" id="PF00994">
    <property type="entry name" value="MoCF_biosynth"/>
    <property type="match status" value="1"/>
</dbReference>
<evidence type="ECO:0000256" key="5">
    <source>
        <dbReference type="ARBA" id="ARBA00047317"/>
    </source>
</evidence>
<dbReference type="SUPFAM" id="SSF53218">
    <property type="entry name" value="Molybdenum cofactor biosynthesis proteins"/>
    <property type="match status" value="1"/>
</dbReference>
<organism evidence="8 9">
    <name type="scientific">Desulfoluna limicola</name>
    <dbReference type="NCBI Taxonomy" id="2810562"/>
    <lineage>
        <taxon>Bacteria</taxon>
        <taxon>Pseudomonadati</taxon>
        <taxon>Thermodesulfobacteriota</taxon>
        <taxon>Desulfobacteria</taxon>
        <taxon>Desulfobacterales</taxon>
        <taxon>Desulfolunaceae</taxon>
        <taxon>Desulfoluna</taxon>
    </lineage>
</organism>
<evidence type="ECO:0000259" key="7">
    <source>
        <dbReference type="SMART" id="SM00852"/>
    </source>
</evidence>
<keyword evidence="9" id="KW-1185">Reference proteome</keyword>
<sequence>MSRNVYLDMISLEEAQDRLEARFGSRRIPPEKVSSAQAAGRVLAEPVFARASSPGYHASAMDGIAVLAEATYGASEGRPKTLIKGKTAFPVNTGHRLPDGCDAVIMIEAVNAVSDTEMVIESPAYPFQHVRKMGEDIVATELLFPTGHQLTPYCVGALVAAGMFEVAVYGAPRVLIIPTGSELVPLSDAKTAQPEPGRIFESNSHMLGAMVEKEGGIAVKNPIIRDEPEVIKARVREAAAEGFDAILLIGGSSAGSEDYARKVVTECGSLLFHGVTIMPGKPVLVGDVDEVPVFGMPGYPVSAIVAFEQCLSPLLASLSGRSFEPKATLAVTPSRKVASKLGVEEFLRVKLGQVGEAIVATPIAGGAGTLTSITEADGIIRIPTHVEGLSAGTEVPCELLRPASAIGRTLVAVGSHDNTLDLISDEIRRRSGKVRLSSSHVGSMGGIMALKRRVCHLAGIHLLDPTDGSYNLSYVDKYLPGRSLTLVNLVTRQQGLMVAKGNPKGITGIECLTRDGVSFVNRQAGSGTRILLDYRLKALGIDDKSIDGYTRDEYTHMSVAVAVLSGTADAGLGIHAAARALDLDFIPVVTEQYDLLIDNEFAGTPMVEEFLATIRSQRFKERVLALGGYSTETTGEVVATF</sequence>
<comment type="pathway">
    <text evidence="2 6">Cofactor biosynthesis; molybdopterin biosynthesis.</text>
</comment>
<keyword evidence="6" id="KW-0460">Magnesium</keyword>
<dbReference type="RefSeq" id="WP_236889633.1">
    <property type="nucleotide sequence ID" value="NZ_AP024488.1"/>
</dbReference>
<keyword evidence="6" id="KW-0808">Transferase</keyword>
<dbReference type="EMBL" id="AP024488">
    <property type="protein sequence ID" value="BCS98226.1"/>
    <property type="molecule type" value="Genomic_DNA"/>
</dbReference>
<dbReference type="SUPFAM" id="SSF63867">
    <property type="entry name" value="MoeA C-terminal domain-like"/>
    <property type="match status" value="1"/>
</dbReference>
<keyword evidence="4 6" id="KW-0501">Molybdenum cofactor biosynthesis</keyword>
<comment type="cofactor">
    <cofactor evidence="6">
        <name>Mg(2+)</name>
        <dbReference type="ChEBI" id="CHEBI:18420"/>
    </cofactor>
</comment>
<dbReference type="EC" id="2.10.1.1" evidence="6"/>
<dbReference type="CDD" id="cd00887">
    <property type="entry name" value="MoeA"/>
    <property type="match status" value="1"/>
</dbReference>
<proteinExistence type="inferred from homology"/>
<keyword evidence="6" id="KW-0500">Molybdenum</keyword>
<dbReference type="SMART" id="SM00852">
    <property type="entry name" value="MoCF_biosynth"/>
    <property type="match status" value="1"/>
</dbReference>
<gene>
    <name evidence="8" type="primary">moeA</name>
    <name evidence="8" type="ORF">DSLASN_38580</name>
</gene>
<evidence type="ECO:0000256" key="4">
    <source>
        <dbReference type="ARBA" id="ARBA00023150"/>
    </source>
</evidence>
<keyword evidence="6" id="KW-0479">Metal-binding</keyword>
<dbReference type="Pfam" id="PF03454">
    <property type="entry name" value="MoeA_C"/>
    <property type="match status" value="1"/>
</dbReference>
<dbReference type="SUPFAM" id="SSF53850">
    <property type="entry name" value="Periplasmic binding protein-like II"/>
    <property type="match status" value="1"/>
</dbReference>
<dbReference type="InterPro" id="IPR005111">
    <property type="entry name" value="MoeA_C_domain_IV"/>
</dbReference>
<comment type="similarity">
    <text evidence="3 6">Belongs to the MoeA family.</text>
</comment>
<dbReference type="InterPro" id="IPR036688">
    <property type="entry name" value="MoeA_C_domain_IV_sf"/>
</dbReference>
<dbReference type="InterPro" id="IPR038987">
    <property type="entry name" value="MoeA-like"/>
</dbReference>
<comment type="catalytic activity">
    <reaction evidence="5">
        <text>adenylyl-molybdopterin + molybdate = Mo-molybdopterin + AMP + H(+)</text>
        <dbReference type="Rhea" id="RHEA:35047"/>
        <dbReference type="ChEBI" id="CHEBI:15378"/>
        <dbReference type="ChEBI" id="CHEBI:36264"/>
        <dbReference type="ChEBI" id="CHEBI:62727"/>
        <dbReference type="ChEBI" id="CHEBI:71302"/>
        <dbReference type="ChEBI" id="CHEBI:456215"/>
        <dbReference type="EC" id="2.10.1.1"/>
    </reaction>
</comment>
<dbReference type="Gene3D" id="3.90.105.10">
    <property type="entry name" value="Molybdopterin biosynthesis moea protein, domain 2"/>
    <property type="match status" value="1"/>
</dbReference>
<dbReference type="Pfam" id="PF03453">
    <property type="entry name" value="MoeA_N"/>
    <property type="match status" value="1"/>
</dbReference>
<dbReference type="Gene3D" id="2.170.190.11">
    <property type="entry name" value="Molybdopterin biosynthesis moea protein, domain 3"/>
    <property type="match status" value="1"/>
</dbReference>
<dbReference type="PANTHER" id="PTHR10192:SF16">
    <property type="entry name" value="MOLYBDOPTERIN MOLYBDENUMTRANSFERASE"/>
    <property type="match status" value="1"/>
</dbReference>
<evidence type="ECO:0000256" key="3">
    <source>
        <dbReference type="ARBA" id="ARBA00010763"/>
    </source>
</evidence>
<accession>A0ABM7PL00</accession>
<evidence type="ECO:0000313" key="8">
    <source>
        <dbReference type="EMBL" id="BCS98226.1"/>
    </source>
</evidence>